<comment type="caution">
    <text evidence="1">The sequence shown here is derived from an EMBL/GenBank/DDBJ whole genome shotgun (WGS) entry which is preliminary data.</text>
</comment>
<dbReference type="RefSeq" id="WP_281398194.1">
    <property type="nucleotide sequence ID" value="NZ_JACHMB010000001.1"/>
</dbReference>
<accession>A0A7W9G0Y6</accession>
<dbReference type="Proteomes" id="UP000579153">
    <property type="component" value="Unassembled WGS sequence"/>
</dbReference>
<keyword evidence="2" id="KW-1185">Reference proteome</keyword>
<evidence type="ECO:0000313" key="2">
    <source>
        <dbReference type="Proteomes" id="UP000579153"/>
    </source>
</evidence>
<evidence type="ECO:0000313" key="1">
    <source>
        <dbReference type="EMBL" id="MBB5775234.1"/>
    </source>
</evidence>
<proteinExistence type="predicted"/>
<dbReference type="EMBL" id="JACHMB010000001">
    <property type="protein sequence ID" value="MBB5775234.1"/>
    <property type="molecule type" value="Genomic_DNA"/>
</dbReference>
<organism evidence="1 2">
    <name type="scientific">Nonomuraea jabiensis</name>
    <dbReference type="NCBI Taxonomy" id="882448"/>
    <lineage>
        <taxon>Bacteria</taxon>
        <taxon>Bacillati</taxon>
        <taxon>Actinomycetota</taxon>
        <taxon>Actinomycetes</taxon>
        <taxon>Streptosporangiales</taxon>
        <taxon>Streptosporangiaceae</taxon>
        <taxon>Nonomuraea</taxon>
    </lineage>
</organism>
<dbReference type="AlphaFoldDB" id="A0A7W9G0Y6"/>
<protein>
    <submittedName>
        <fullName evidence="1">Uncharacterized protein</fullName>
    </submittedName>
</protein>
<reference evidence="1 2" key="1">
    <citation type="submission" date="2020-08" db="EMBL/GenBank/DDBJ databases">
        <title>Sequencing the genomes of 1000 actinobacteria strains.</title>
        <authorList>
            <person name="Klenk H.-P."/>
        </authorList>
    </citation>
    <scope>NUCLEOTIDE SEQUENCE [LARGE SCALE GENOMIC DNA]</scope>
    <source>
        <strain evidence="1 2">DSM 45507</strain>
    </source>
</reference>
<sequence>MERCRTSACLWAAMAVANGLLVVLQGTGFHRHSAKVGRVLVG</sequence>
<gene>
    <name evidence="1" type="ORF">HD596_001990</name>
</gene>
<name>A0A7W9G0Y6_9ACTN</name>